<dbReference type="InParanoid" id="B4NMX1"/>
<dbReference type="FunCoup" id="B4NMX1">
    <property type="interactions" value="5"/>
</dbReference>
<feature type="signal peptide" evidence="1">
    <location>
        <begin position="1"/>
        <end position="17"/>
    </location>
</feature>
<dbReference type="OMA" id="PPIYPVW"/>
<sequence>MAKFWVILLAVIALTSAGPIEEKRLTADAEPTIDTADSIGYGYYAAPAPIAVVPSYYGRSSYGGWGGGYKYSGGYGYGRYYGGYYRRPIYPVWG</sequence>
<keyword evidence="1" id="KW-0732">Signal</keyword>
<keyword evidence="3" id="KW-1185">Reference proteome</keyword>
<proteinExistence type="predicted"/>
<accession>B4NMX1</accession>
<evidence type="ECO:0000313" key="3">
    <source>
        <dbReference type="Proteomes" id="UP000007798"/>
    </source>
</evidence>
<evidence type="ECO:0000313" key="2">
    <source>
        <dbReference type="EMBL" id="EDW85710.1"/>
    </source>
</evidence>
<gene>
    <name evidence="2" type="primary">Dwil\GK23007</name>
    <name evidence="2" type="ORF">Dwil_GK23007</name>
</gene>
<evidence type="ECO:0000256" key="1">
    <source>
        <dbReference type="SAM" id="SignalP"/>
    </source>
</evidence>
<dbReference type="eggNOG" id="ENOG502T6KK">
    <property type="taxonomic scope" value="Eukaryota"/>
</dbReference>
<dbReference type="EMBL" id="CH964282">
    <property type="protein sequence ID" value="EDW85710.1"/>
    <property type="molecule type" value="Genomic_DNA"/>
</dbReference>
<name>B4NMX1_DROWI</name>
<evidence type="ECO:0008006" key="4">
    <source>
        <dbReference type="Google" id="ProtNLM"/>
    </source>
</evidence>
<dbReference type="AlphaFoldDB" id="B4NMX1"/>
<organism evidence="2 3">
    <name type="scientific">Drosophila willistoni</name>
    <name type="common">Fruit fly</name>
    <dbReference type="NCBI Taxonomy" id="7260"/>
    <lineage>
        <taxon>Eukaryota</taxon>
        <taxon>Metazoa</taxon>
        <taxon>Ecdysozoa</taxon>
        <taxon>Arthropoda</taxon>
        <taxon>Hexapoda</taxon>
        <taxon>Insecta</taxon>
        <taxon>Pterygota</taxon>
        <taxon>Neoptera</taxon>
        <taxon>Endopterygota</taxon>
        <taxon>Diptera</taxon>
        <taxon>Brachycera</taxon>
        <taxon>Muscomorpha</taxon>
        <taxon>Ephydroidea</taxon>
        <taxon>Drosophilidae</taxon>
        <taxon>Drosophila</taxon>
        <taxon>Sophophora</taxon>
    </lineage>
</organism>
<feature type="chain" id="PRO_5002820331" description="Neuropeptide-like protein 31" evidence="1">
    <location>
        <begin position="18"/>
        <end position="94"/>
    </location>
</feature>
<dbReference type="Proteomes" id="UP000007798">
    <property type="component" value="Unassembled WGS sequence"/>
</dbReference>
<protein>
    <recommendedName>
        <fullName evidence="4">Neuropeptide-like protein 31</fullName>
    </recommendedName>
</protein>
<dbReference type="HOGENOM" id="CLU_188615_0_0_1"/>
<reference evidence="2 3" key="1">
    <citation type="journal article" date="2007" name="Nature">
        <title>Evolution of genes and genomes on the Drosophila phylogeny.</title>
        <authorList>
            <consortium name="Drosophila 12 Genomes Consortium"/>
            <person name="Clark A.G."/>
            <person name="Eisen M.B."/>
            <person name="Smith D.R."/>
            <person name="Bergman C.M."/>
            <person name="Oliver B."/>
            <person name="Markow T.A."/>
            <person name="Kaufman T.C."/>
            <person name="Kellis M."/>
            <person name="Gelbart W."/>
            <person name="Iyer V.N."/>
            <person name="Pollard D.A."/>
            <person name="Sackton T.B."/>
            <person name="Larracuente A.M."/>
            <person name="Singh N.D."/>
            <person name="Abad J.P."/>
            <person name="Abt D.N."/>
            <person name="Adryan B."/>
            <person name="Aguade M."/>
            <person name="Akashi H."/>
            <person name="Anderson W.W."/>
            <person name="Aquadro C.F."/>
            <person name="Ardell D.H."/>
            <person name="Arguello R."/>
            <person name="Artieri C.G."/>
            <person name="Barbash D.A."/>
            <person name="Barker D."/>
            <person name="Barsanti P."/>
            <person name="Batterham P."/>
            <person name="Batzoglou S."/>
            <person name="Begun D."/>
            <person name="Bhutkar A."/>
            <person name="Blanco E."/>
            <person name="Bosak S.A."/>
            <person name="Bradley R.K."/>
            <person name="Brand A.D."/>
            <person name="Brent M.R."/>
            <person name="Brooks A.N."/>
            <person name="Brown R.H."/>
            <person name="Butlin R.K."/>
            <person name="Caggese C."/>
            <person name="Calvi B.R."/>
            <person name="Bernardo de Carvalho A."/>
            <person name="Caspi A."/>
            <person name="Castrezana S."/>
            <person name="Celniker S.E."/>
            <person name="Chang J.L."/>
            <person name="Chapple C."/>
            <person name="Chatterji S."/>
            <person name="Chinwalla A."/>
            <person name="Civetta A."/>
            <person name="Clifton S.W."/>
            <person name="Comeron J.M."/>
            <person name="Costello J.C."/>
            <person name="Coyne J.A."/>
            <person name="Daub J."/>
            <person name="David R.G."/>
            <person name="Delcher A.L."/>
            <person name="Delehaunty K."/>
            <person name="Do C.B."/>
            <person name="Ebling H."/>
            <person name="Edwards K."/>
            <person name="Eickbush T."/>
            <person name="Evans J.D."/>
            <person name="Filipski A."/>
            <person name="Findeiss S."/>
            <person name="Freyhult E."/>
            <person name="Fulton L."/>
            <person name="Fulton R."/>
            <person name="Garcia A.C."/>
            <person name="Gardiner A."/>
            <person name="Garfield D.A."/>
            <person name="Garvin B.E."/>
            <person name="Gibson G."/>
            <person name="Gilbert D."/>
            <person name="Gnerre S."/>
            <person name="Godfrey J."/>
            <person name="Good R."/>
            <person name="Gotea V."/>
            <person name="Gravely B."/>
            <person name="Greenberg A.J."/>
            <person name="Griffiths-Jones S."/>
            <person name="Gross S."/>
            <person name="Guigo R."/>
            <person name="Gustafson E.A."/>
            <person name="Haerty W."/>
            <person name="Hahn M.W."/>
            <person name="Halligan D.L."/>
            <person name="Halpern A.L."/>
            <person name="Halter G.M."/>
            <person name="Han M.V."/>
            <person name="Heger A."/>
            <person name="Hillier L."/>
            <person name="Hinrichs A.S."/>
            <person name="Holmes I."/>
            <person name="Hoskins R.A."/>
            <person name="Hubisz M.J."/>
            <person name="Hultmark D."/>
            <person name="Huntley M.A."/>
            <person name="Jaffe D.B."/>
            <person name="Jagadeeshan S."/>
            <person name="Jeck W.R."/>
            <person name="Johnson J."/>
            <person name="Jones C.D."/>
            <person name="Jordan W.C."/>
            <person name="Karpen G.H."/>
            <person name="Kataoka E."/>
            <person name="Keightley P.D."/>
            <person name="Kheradpour P."/>
            <person name="Kirkness E.F."/>
            <person name="Koerich L.B."/>
            <person name="Kristiansen K."/>
            <person name="Kudrna D."/>
            <person name="Kulathinal R.J."/>
            <person name="Kumar S."/>
            <person name="Kwok R."/>
            <person name="Lander E."/>
            <person name="Langley C.H."/>
            <person name="Lapoint R."/>
            <person name="Lazzaro B.P."/>
            <person name="Lee S.J."/>
            <person name="Levesque L."/>
            <person name="Li R."/>
            <person name="Lin C.F."/>
            <person name="Lin M.F."/>
            <person name="Lindblad-Toh K."/>
            <person name="Llopart A."/>
            <person name="Long M."/>
            <person name="Low L."/>
            <person name="Lozovsky E."/>
            <person name="Lu J."/>
            <person name="Luo M."/>
            <person name="Machado C.A."/>
            <person name="Makalowski W."/>
            <person name="Marzo M."/>
            <person name="Matsuda M."/>
            <person name="Matzkin L."/>
            <person name="McAllister B."/>
            <person name="McBride C.S."/>
            <person name="McKernan B."/>
            <person name="McKernan K."/>
            <person name="Mendez-Lago M."/>
            <person name="Minx P."/>
            <person name="Mollenhauer M.U."/>
            <person name="Montooth K."/>
            <person name="Mount S.M."/>
            <person name="Mu X."/>
            <person name="Myers E."/>
            <person name="Negre B."/>
            <person name="Newfeld S."/>
            <person name="Nielsen R."/>
            <person name="Noor M.A."/>
            <person name="O'Grady P."/>
            <person name="Pachter L."/>
            <person name="Papaceit M."/>
            <person name="Parisi M.J."/>
            <person name="Parisi M."/>
            <person name="Parts L."/>
            <person name="Pedersen J.S."/>
            <person name="Pesole G."/>
            <person name="Phillippy A.M."/>
            <person name="Ponting C.P."/>
            <person name="Pop M."/>
            <person name="Porcelli D."/>
            <person name="Powell J.R."/>
            <person name="Prohaska S."/>
            <person name="Pruitt K."/>
            <person name="Puig M."/>
            <person name="Quesneville H."/>
            <person name="Ram K.R."/>
            <person name="Rand D."/>
            <person name="Rasmussen M.D."/>
            <person name="Reed L.K."/>
            <person name="Reenan R."/>
            <person name="Reily A."/>
            <person name="Remington K.A."/>
            <person name="Rieger T.T."/>
            <person name="Ritchie M.G."/>
            <person name="Robin C."/>
            <person name="Rogers Y.H."/>
            <person name="Rohde C."/>
            <person name="Rozas J."/>
            <person name="Rubenfield M.J."/>
            <person name="Ruiz A."/>
            <person name="Russo S."/>
            <person name="Salzberg S.L."/>
            <person name="Sanchez-Gracia A."/>
            <person name="Saranga D.J."/>
            <person name="Sato H."/>
            <person name="Schaeffer S.W."/>
            <person name="Schatz M.C."/>
            <person name="Schlenke T."/>
            <person name="Schwartz R."/>
            <person name="Segarra C."/>
            <person name="Singh R.S."/>
            <person name="Sirot L."/>
            <person name="Sirota M."/>
            <person name="Sisneros N.B."/>
            <person name="Smith C.D."/>
            <person name="Smith T.F."/>
            <person name="Spieth J."/>
            <person name="Stage D.E."/>
            <person name="Stark A."/>
            <person name="Stephan W."/>
            <person name="Strausberg R.L."/>
            <person name="Strempel S."/>
            <person name="Sturgill D."/>
            <person name="Sutton G."/>
            <person name="Sutton G.G."/>
            <person name="Tao W."/>
            <person name="Teichmann S."/>
            <person name="Tobari Y.N."/>
            <person name="Tomimura Y."/>
            <person name="Tsolas J.M."/>
            <person name="Valente V.L."/>
            <person name="Venter E."/>
            <person name="Venter J.C."/>
            <person name="Vicario S."/>
            <person name="Vieira F.G."/>
            <person name="Vilella A.J."/>
            <person name="Villasante A."/>
            <person name="Walenz B."/>
            <person name="Wang J."/>
            <person name="Wasserman M."/>
            <person name="Watts T."/>
            <person name="Wilson D."/>
            <person name="Wilson R.K."/>
            <person name="Wing R.A."/>
            <person name="Wolfner M.F."/>
            <person name="Wong A."/>
            <person name="Wong G.K."/>
            <person name="Wu C.I."/>
            <person name="Wu G."/>
            <person name="Yamamoto D."/>
            <person name="Yang H.P."/>
            <person name="Yang S.P."/>
            <person name="Yorke J.A."/>
            <person name="Yoshida K."/>
            <person name="Zdobnov E."/>
            <person name="Zhang P."/>
            <person name="Zhang Y."/>
            <person name="Zimin A.V."/>
            <person name="Baldwin J."/>
            <person name="Abdouelleil A."/>
            <person name="Abdulkadir J."/>
            <person name="Abebe A."/>
            <person name="Abera B."/>
            <person name="Abreu J."/>
            <person name="Acer S.C."/>
            <person name="Aftuck L."/>
            <person name="Alexander A."/>
            <person name="An P."/>
            <person name="Anderson E."/>
            <person name="Anderson S."/>
            <person name="Arachi H."/>
            <person name="Azer M."/>
            <person name="Bachantsang P."/>
            <person name="Barry A."/>
            <person name="Bayul T."/>
            <person name="Berlin A."/>
            <person name="Bessette D."/>
            <person name="Bloom T."/>
            <person name="Blye J."/>
            <person name="Boguslavskiy L."/>
            <person name="Bonnet C."/>
            <person name="Boukhgalter B."/>
            <person name="Bourzgui I."/>
            <person name="Brown A."/>
            <person name="Cahill P."/>
            <person name="Channer S."/>
            <person name="Cheshatsang Y."/>
            <person name="Chuda L."/>
            <person name="Citroen M."/>
            <person name="Collymore A."/>
            <person name="Cooke P."/>
            <person name="Costello M."/>
            <person name="D'Aco K."/>
            <person name="Daza R."/>
            <person name="De Haan G."/>
            <person name="DeGray S."/>
            <person name="DeMaso C."/>
            <person name="Dhargay N."/>
            <person name="Dooley K."/>
            <person name="Dooley E."/>
            <person name="Doricent M."/>
            <person name="Dorje P."/>
            <person name="Dorjee K."/>
            <person name="Dupes A."/>
            <person name="Elong R."/>
            <person name="Falk J."/>
            <person name="Farina A."/>
            <person name="Faro S."/>
            <person name="Ferguson D."/>
            <person name="Fisher S."/>
            <person name="Foley C.D."/>
            <person name="Franke A."/>
            <person name="Friedrich D."/>
            <person name="Gadbois L."/>
            <person name="Gearin G."/>
            <person name="Gearin C.R."/>
            <person name="Giannoukos G."/>
            <person name="Goode T."/>
            <person name="Graham J."/>
            <person name="Grandbois E."/>
            <person name="Grewal S."/>
            <person name="Gyaltsen K."/>
            <person name="Hafez N."/>
            <person name="Hagos B."/>
            <person name="Hall J."/>
            <person name="Henson C."/>
            <person name="Hollinger A."/>
            <person name="Honan T."/>
            <person name="Huard M.D."/>
            <person name="Hughes L."/>
            <person name="Hurhula B."/>
            <person name="Husby M.E."/>
            <person name="Kamat A."/>
            <person name="Kanga B."/>
            <person name="Kashin S."/>
            <person name="Khazanovich D."/>
            <person name="Kisner P."/>
            <person name="Lance K."/>
            <person name="Lara M."/>
            <person name="Lee W."/>
            <person name="Lennon N."/>
            <person name="Letendre F."/>
            <person name="LeVine R."/>
            <person name="Lipovsky A."/>
            <person name="Liu X."/>
            <person name="Liu J."/>
            <person name="Liu S."/>
            <person name="Lokyitsang T."/>
            <person name="Lokyitsang Y."/>
            <person name="Lubonja R."/>
            <person name="Lui A."/>
            <person name="MacDonald P."/>
            <person name="Magnisalis V."/>
            <person name="Maru K."/>
            <person name="Matthews C."/>
            <person name="McCusker W."/>
            <person name="McDonough S."/>
            <person name="Mehta T."/>
            <person name="Meldrim J."/>
            <person name="Meneus L."/>
            <person name="Mihai O."/>
            <person name="Mihalev A."/>
            <person name="Mihova T."/>
            <person name="Mittelman R."/>
            <person name="Mlenga V."/>
            <person name="Montmayeur A."/>
            <person name="Mulrain L."/>
            <person name="Navidi A."/>
            <person name="Naylor J."/>
            <person name="Negash T."/>
            <person name="Nguyen T."/>
            <person name="Nguyen N."/>
            <person name="Nicol R."/>
            <person name="Norbu C."/>
            <person name="Norbu N."/>
            <person name="Novod N."/>
            <person name="O'Neill B."/>
            <person name="Osman S."/>
            <person name="Markiewicz E."/>
            <person name="Oyono O.L."/>
            <person name="Patti C."/>
            <person name="Phunkhang P."/>
            <person name="Pierre F."/>
            <person name="Priest M."/>
            <person name="Raghuraman S."/>
            <person name="Rege F."/>
            <person name="Reyes R."/>
            <person name="Rise C."/>
            <person name="Rogov P."/>
            <person name="Ross K."/>
            <person name="Ryan E."/>
            <person name="Settipalli S."/>
            <person name="Shea T."/>
            <person name="Sherpa N."/>
            <person name="Shi L."/>
            <person name="Shih D."/>
            <person name="Sparrow T."/>
            <person name="Spaulding J."/>
            <person name="Stalker J."/>
            <person name="Stange-Thomann N."/>
            <person name="Stavropoulos S."/>
            <person name="Stone C."/>
            <person name="Strader C."/>
            <person name="Tesfaye S."/>
            <person name="Thomson T."/>
            <person name="Thoulutsang Y."/>
            <person name="Thoulutsang D."/>
            <person name="Topham K."/>
            <person name="Topping I."/>
            <person name="Tsamla T."/>
            <person name="Vassiliev H."/>
            <person name="Vo A."/>
            <person name="Wangchuk T."/>
            <person name="Wangdi T."/>
            <person name="Weiand M."/>
            <person name="Wilkinson J."/>
            <person name="Wilson A."/>
            <person name="Yadav S."/>
            <person name="Young G."/>
            <person name="Yu Q."/>
            <person name="Zembek L."/>
            <person name="Zhong D."/>
            <person name="Zimmer A."/>
            <person name="Zwirko Z."/>
            <person name="Jaffe D.B."/>
            <person name="Alvarez P."/>
            <person name="Brockman W."/>
            <person name="Butler J."/>
            <person name="Chin C."/>
            <person name="Gnerre S."/>
            <person name="Grabherr M."/>
            <person name="Kleber M."/>
            <person name="Mauceli E."/>
            <person name="MacCallum I."/>
        </authorList>
    </citation>
    <scope>NUCLEOTIDE SEQUENCE [LARGE SCALE GENOMIC DNA]</scope>
    <source>
        <strain evidence="3">Tucson 14030-0811.24</strain>
    </source>
</reference>